<organism evidence="3 4">
    <name type="scientific">Chiayiivirga flava</name>
    <dbReference type="NCBI Taxonomy" id="659595"/>
    <lineage>
        <taxon>Bacteria</taxon>
        <taxon>Pseudomonadati</taxon>
        <taxon>Pseudomonadota</taxon>
        <taxon>Gammaproteobacteria</taxon>
        <taxon>Lysobacterales</taxon>
        <taxon>Lysobacteraceae</taxon>
        <taxon>Chiayiivirga</taxon>
    </lineage>
</organism>
<dbReference type="PANTHER" id="PTHR12192">
    <property type="entry name" value="CATION TRANSPORT PROTEIN CHAC-RELATED"/>
    <property type="match status" value="1"/>
</dbReference>
<dbReference type="Pfam" id="PF04752">
    <property type="entry name" value="ChaC"/>
    <property type="match status" value="1"/>
</dbReference>
<dbReference type="InterPro" id="IPR036568">
    <property type="entry name" value="GGCT-like_sf"/>
</dbReference>
<dbReference type="PANTHER" id="PTHR12192:SF2">
    <property type="entry name" value="GLUTATHIONE-SPECIFIC GAMMA-GLUTAMYLCYCLOTRANSFERASE 2"/>
    <property type="match status" value="1"/>
</dbReference>
<name>A0A7W8FYW9_9GAMM</name>
<dbReference type="Proteomes" id="UP000521199">
    <property type="component" value="Unassembled WGS sequence"/>
</dbReference>
<dbReference type="InterPro" id="IPR006840">
    <property type="entry name" value="ChaC"/>
</dbReference>
<comment type="caution">
    <text evidence="3">The sequence shown here is derived from an EMBL/GenBank/DDBJ whole genome shotgun (WGS) entry which is preliminary data.</text>
</comment>
<dbReference type="InterPro" id="IPR013024">
    <property type="entry name" value="GGCT-like"/>
</dbReference>
<evidence type="ECO:0000256" key="2">
    <source>
        <dbReference type="ARBA" id="ARBA00023239"/>
    </source>
</evidence>
<dbReference type="GO" id="GO:0005737">
    <property type="term" value="C:cytoplasm"/>
    <property type="evidence" value="ECO:0007669"/>
    <property type="project" value="TreeGrafter"/>
</dbReference>
<dbReference type="EC" id="4.3.2.7" evidence="1"/>
<dbReference type="AlphaFoldDB" id="A0A7W8FYW9"/>
<evidence type="ECO:0000313" key="3">
    <source>
        <dbReference type="EMBL" id="MBB5206574.1"/>
    </source>
</evidence>
<proteinExistence type="predicted"/>
<dbReference type="RefSeq" id="WP_183958681.1">
    <property type="nucleotide sequence ID" value="NZ_JACHHP010000001.1"/>
</dbReference>
<dbReference type="SUPFAM" id="SSF110857">
    <property type="entry name" value="Gamma-glutamyl cyclotransferase-like"/>
    <property type="match status" value="1"/>
</dbReference>
<accession>A0A7W8FYW9</accession>
<dbReference type="Gene3D" id="3.10.490.10">
    <property type="entry name" value="Gamma-glutamyl cyclotransferase-like"/>
    <property type="match status" value="1"/>
</dbReference>
<reference evidence="3 4" key="1">
    <citation type="submission" date="2020-08" db="EMBL/GenBank/DDBJ databases">
        <title>Genomic Encyclopedia of Type Strains, Phase IV (KMG-IV): sequencing the most valuable type-strain genomes for metagenomic binning, comparative biology and taxonomic classification.</title>
        <authorList>
            <person name="Goeker M."/>
        </authorList>
    </citation>
    <scope>NUCLEOTIDE SEQUENCE [LARGE SCALE GENOMIC DNA]</scope>
    <source>
        <strain evidence="3 4">DSM 24163</strain>
    </source>
</reference>
<evidence type="ECO:0000313" key="4">
    <source>
        <dbReference type="Proteomes" id="UP000521199"/>
    </source>
</evidence>
<sequence length="181" mass="20317">MHDGHPSTVTAAVWLFGYGSLIYKVDFEFLERRPAQLHGWARRFWQGSHDHRGTPDAPGRVATLVREPGAVCRGVAYRITPSVFTHLDHREKNGYVRMADTVEFDDGSRASCVVYVADPGNEAWLGPASDRSIAEHIAASRGPSGSNREYLLRLAQALRELDAHDPHVFDLERALLDRSRR</sequence>
<keyword evidence="2" id="KW-0456">Lyase</keyword>
<protein>
    <recommendedName>
        <fullName evidence="1">glutathione-specific gamma-glutamylcyclotransferase</fullName>
        <ecNumber evidence="1">4.3.2.7</ecNumber>
    </recommendedName>
</protein>
<gene>
    <name evidence="3" type="ORF">HNQ52_000090</name>
</gene>
<dbReference type="GO" id="GO:0006751">
    <property type="term" value="P:glutathione catabolic process"/>
    <property type="evidence" value="ECO:0007669"/>
    <property type="project" value="InterPro"/>
</dbReference>
<dbReference type="CDD" id="cd06661">
    <property type="entry name" value="GGCT_like"/>
    <property type="match status" value="1"/>
</dbReference>
<dbReference type="EMBL" id="JACHHP010000001">
    <property type="protein sequence ID" value="MBB5206574.1"/>
    <property type="molecule type" value="Genomic_DNA"/>
</dbReference>
<keyword evidence="4" id="KW-1185">Reference proteome</keyword>
<dbReference type="GO" id="GO:0061928">
    <property type="term" value="F:glutathione specific gamma-glutamylcyclotransferase activity"/>
    <property type="evidence" value="ECO:0007669"/>
    <property type="project" value="UniProtKB-EC"/>
</dbReference>
<evidence type="ECO:0000256" key="1">
    <source>
        <dbReference type="ARBA" id="ARBA00012344"/>
    </source>
</evidence>